<keyword evidence="1" id="KW-0732">Signal</keyword>
<dbReference type="AlphaFoldDB" id="A0A1I7GMX0"/>
<organism evidence="4 5">
    <name type="scientific">Pustulibacterium marinum</name>
    <dbReference type="NCBI Taxonomy" id="1224947"/>
    <lineage>
        <taxon>Bacteria</taxon>
        <taxon>Pseudomonadati</taxon>
        <taxon>Bacteroidota</taxon>
        <taxon>Flavobacteriia</taxon>
        <taxon>Flavobacteriales</taxon>
        <taxon>Flavobacteriaceae</taxon>
        <taxon>Pustulibacterium</taxon>
    </lineage>
</organism>
<sequence length="647" mass="74805">MKKLSLFIFLLTATTLFAQEYDFGKVTKEELEEKEYESDPDAHAAILQNHRETYLVSGVDDWKIVTEIYKKIKIYDKDGFDFATEAVDLYKNAGTRETIRKIKAVTYNLENGKVVESKLDKDQIFETNLAYSYFETKFTLPNVKAGSVIEISYEINSPFYTNFEDVIYQYDVPVKKFYTEVRVLKGMHYKQSGKGEGFSLLQTSHETKVDHRLGQDVDVYRFTGENIPALKQESYVDNIDNYRGGIVFELDYIQIGTYFRSYSQTWTDVAQRIGSQTDYKDDLDKARFVDDLVDPIIAGTTDPVEKMNKIFNYVKKEFTWNELDGKYFYNGLKKTVKEKKGNSGDINLLLIVMLRYAGIDANPVVISTKDNMVPLFPTLDRLNYVIAHAQIGEEEFLMDATREFSEVNVLPVNDYNWQGIYINNTKLRWKKIPLRQPEQSFVSADLMFTLSEDGSAEGKMRKIYDKHHAMNFRKAFKDVKLDDYLMEMESDYGGIEISDYKPVNTDASNKKAMESFSFFYDEAAEEIGGKLYMEPLVFLSRTESPFLAETREYPIDFGFPYESKKNVIVTIPEGYVVEHLPQSSKMELPDGIGEVVYLASKTPTGFRISYDLKINYAMVSQPYYIHLKDFFSKMVEIESEKIILSKA</sequence>
<dbReference type="InterPro" id="IPR024618">
    <property type="entry name" value="DUF3857"/>
</dbReference>
<gene>
    <name evidence="4" type="ORF">SAMN05216480_105100</name>
</gene>
<dbReference type="Gene3D" id="3.10.620.30">
    <property type="match status" value="1"/>
</dbReference>
<feature type="domain" description="Transglutaminase-like" evidence="2">
    <location>
        <begin position="291"/>
        <end position="370"/>
    </location>
</feature>
<feature type="domain" description="DUF3857" evidence="3">
    <location>
        <begin position="65"/>
        <end position="230"/>
    </location>
</feature>
<keyword evidence="5" id="KW-1185">Reference proteome</keyword>
<evidence type="ECO:0000313" key="5">
    <source>
        <dbReference type="Proteomes" id="UP000199138"/>
    </source>
</evidence>
<dbReference type="Pfam" id="PF01841">
    <property type="entry name" value="Transglut_core"/>
    <property type="match status" value="1"/>
</dbReference>
<dbReference type="STRING" id="1224947.SAMN05216480_105100"/>
<proteinExistence type="predicted"/>
<feature type="chain" id="PRO_5011791482" evidence="1">
    <location>
        <begin position="19"/>
        <end position="647"/>
    </location>
</feature>
<name>A0A1I7GMX0_9FLAO</name>
<dbReference type="InterPro" id="IPR002931">
    <property type="entry name" value="Transglutaminase-like"/>
</dbReference>
<evidence type="ECO:0000259" key="3">
    <source>
        <dbReference type="Pfam" id="PF12969"/>
    </source>
</evidence>
<dbReference type="Gene3D" id="2.60.40.3140">
    <property type="match status" value="1"/>
</dbReference>
<dbReference type="Pfam" id="PF12969">
    <property type="entry name" value="DUF3857"/>
    <property type="match status" value="1"/>
</dbReference>
<dbReference type="SUPFAM" id="SSF54001">
    <property type="entry name" value="Cysteine proteinases"/>
    <property type="match status" value="1"/>
</dbReference>
<dbReference type="Proteomes" id="UP000199138">
    <property type="component" value="Unassembled WGS sequence"/>
</dbReference>
<dbReference type="RefSeq" id="WP_093024770.1">
    <property type="nucleotide sequence ID" value="NZ_FPBK01000005.1"/>
</dbReference>
<dbReference type="Gene3D" id="2.60.120.1130">
    <property type="match status" value="1"/>
</dbReference>
<feature type="signal peptide" evidence="1">
    <location>
        <begin position="1"/>
        <end position="18"/>
    </location>
</feature>
<evidence type="ECO:0000313" key="4">
    <source>
        <dbReference type="EMBL" id="SFU49774.1"/>
    </source>
</evidence>
<dbReference type="InterPro" id="IPR038765">
    <property type="entry name" value="Papain-like_cys_pep_sf"/>
</dbReference>
<evidence type="ECO:0000256" key="1">
    <source>
        <dbReference type="SAM" id="SignalP"/>
    </source>
</evidence>
<dbReference type="EMBL" id="FPBK01000005">
    <property type="protein sequence ID" value="SFU49774.1"/>
    <property type="molecule type" value="Genomic_DNA"/>
</dbReference>
<protein>
    <submittedName>
        <fullName evidence="4">Transglutaminase-like superfamily protein</fullName>
    </submittedName>
</protein>
<dbReference type="OrthoDB" id="98874at2"/>
<reference evidence="4 5" key="1">
    <citation type="submission" date="2016-10" db="EMBL/GenBank/DDBJ databases">
        <authorList>
            <person name="de Groot N.N."/>
        </authorList>
    </citation>
    <scope>NUCLEOTIDE SEQUENCE [LARGE SCALE GENOMIC DNA]</scope>
    <source>
        <strain evidence="4 5">CGMCC 1.12333</strain>
    </source>
</reference>
<evidence type="ECO:0000259" key="2">
    <source>
        <dbReference type="Pfam" id="PF01841"/>
    </source>
</evidence>
<accession>A0A1I7GMX0</accession>